<dbReference type="Proteomes" id="UP000092650">
    <property type="component" value="Chromosome"/>
</dbReference>
<sequence length="336" mass="37244">MIRYPDRALRTIGVTAPSSGVPEELHHLLEGAIAQLERQGFAVKATPNAWSQKEAKSSPAAVRARELISIWRDSQIDAIIPPWGGELLLEVLEYLDFQKFTPKWLLGYSDVSLLALAITLNTGIATAHGTNIVDLRGSETDATTARWVDVLSSTKASVIKQVSSERYQKNWSHDKPAAGVFNLTEPTEWKTVSGQAERLEGRLLGGCIDVIRHLIGTPYGNVDAFRKKFISGEPVVWFLENCEMNTPDLKRSLLQMKYAGWFDNCSGIVFGRSEANDAVQGYSAEMVYEELAEQLKIPIVYDADIGHQPPQVILVNGAHAIFHVDDGKGRVVQEFR</sequence>
<dbReference type="GO" id="GO:0004180">
    <property type="term" value="F:carboxypeptidase activity"/>
    <property type="evidence" value="ECO:0007669"/>
    <property type="project" value="UniProtKB-KW"/>
</dbReference>
<dbReference type="SUPFAM" id="SSF141986">
    <property type="entry name" value="LD-carboxypeptidase A C-terminal domain-like"/>
    <property type="match status" value="1"/>
</dbReference>
<dbReference type="Pfam" id="PF17676">
    <property type="entry name" value="Peptidase_S66C"/>
    <property type="match status" value="1"/>
</dbReference>
<dbReference type="Gene3D" id="3.40.50.10740">
    <property type="entry name" value="Class I glutamine amidotransferase-like"/>
    <property type="match status" value="1"/>
</dbReference>
<dbReference type="InterPro" id="IPR040449">
    <property type="entry name" value="Peptidase_S66_N"/>
</dbReference>
<dbReference type="InterPro" id="IPR027461">
    <property type="entry name" value="Carboxypeptidase_A_C_sf"/>
</dbReference>
<evidence type="ECO:0000313" key="10">
    <source>
        <dbReference type="Proteomes" id="UP000092650"/>
    </source>
</evidence>
<evidence type="ECO:0000256" key="6">
    <source>
        <dbReference type="PIRSR" id="PIRSR028757-1"/>
    </source>
</evidence>
<dbReference type="KEGG" id="ppla:BBI15_04455"/>
<dbReference type="SUPFAM" id="SSF52317">
    <property type="entry name" value="Class I glutamine amidotransferase-like"/>
    <property type="match status" value="1"/>
</dbReference>
<dbReference type="PIRSF" id="PIRSF028757">
    <property type="entry name" value="LD-carboxypeptidase"/>
    <property type="match status" value="1"/>
</dbReference>
<dbReference type="InterPro" id="IPR003507">
    <property type="entry name" value="S66_fam"/>
</dbReference>
<dbReference type="OrthoDB" id="9807329at2"/>
<dbReference type="EMBL" id="CP016539">
    <property type="protein sequence ID" value="ANU19507.1"/>
    <property type="molecule type" value="Genomic_DNA"/>
</dbReference>
<feature type="active site" description="Nucleophile" evidence="6">
    <location>
        <position position="109"/>
    </location>
</feature>
<evidence type="ECO:0000256" key="5">
    <source>
        <dbReference type="ARBA" id="ARBA00022825"/>
    </source>
</evidence>
<evidence type="ECO:0000256" key="1">
    <source>
        <dbReference type="ARBA" id="ARBA00010233"/>
    </source>
</evidence>
<dbReference type="InterPro" id="IPR040921">
    <property type="entry name" value="Peptidase_S66C"/>
</dbReference>
<evidence type="ECO:0000259" key="8">
    <source>
        <dbReference type="Pfam" id="PF17676"/>
    </source>
</evidence>
<dbReference type="Pfam" id="PF02016">
    <property type="entry name" value="Peptidase_S66"/>
    <property type="match status" value="1"/>
</dbReference>
<feature type="active site" description="Charge relay system" evidence="6">
    <location>
        <position position="240"/>
    </location>
</feature>
<evidence type="ECO:0000313" key="9">
    <source>
        <dbReference type="EMBL" id="ANU19507.1"/>
    </source>
</evidence>
<dbReference type="Gene3D" id="3.50.30.60">
    <property type="entry name" value="LD-carboxypeptidase A C-terminal domain-like"/>
    <property type="match status" value="1"/>
</dbReference>
<keyword evidence="10" id="KW-1185">Reference proteome</keyword>
<name>A0A1C7E7S4_9BACL</name>
<evidence type="ECO:0000259" key="7">
    <source>
        <dbReference type="Pfam" id="PF02016"/>
    </source>
</evidence>
<keyword evidence="2" id="KW-0121">Carboxypeptidase</keyword>
<dbReference type="PANTHER" id="PTHR30237:SF2">
    <property type="entry name" value="MUREIN TETRAPEPTIDE CARBOXYPEPTIDASE"/>
    <property type="match status" value="1"/>
</dbReference>
<feature type="active site" description="Charge relay system" evidence="6">
    <location>
        <position position="307"/>
    </location>
</feature>
<gene>
    <name evidence="9" type="ORF">BBI15_04455</name>
</gene>
<evidence type="ECO:0000256" key="2">
    <source>
        <dbReference type="ARBA" id="ARBA00022645"/>
    </source>
</evidence>
<comment type="similarity">
    <text evidence="1">Belongs to the peptidase S66 family.</text>
</comment>
<dbReference type="InterPro" id="IPR027478">
    <property type="entry name" value="LdcA_N"/>
</dbReference>
<protein>
    <submittedName>
        <fullName evidence="9">LD-carboxypeptidase</fullName>
    </submittedName>
</protein>
<dbReference type="PANTHER" id="PTHR30237">
    <property type="entry name" value="MURAMOYLTETRAPEPTIDE CARBOXYPEPTIDASE"/>
    <property type="match status" value="1"/>
</dbReference>
<dbReference type="InterPro" id="IPR029062">
    <property type="entry name" value="Class_I_gatase-like"/>
</dbReference>
<dbReference type="STRING" id="1038856.BBI15_04455"/>
<keyword evidence="5" id="KW-0720">Serine protease</keyword>
<feature type="domain" description="LD-carboxypeptidase C-terminal" evidence="8">
    <location>
        <begin position="200"/>
        <end position="320"/>
    </location>
</feature>
<feature type="domain" description="LD-carboxypeptidase N-terminal" evidence="7">
    <location>
        <begin position="12"/>
        <end position="129"/>
    </location>
</feature>
<keyword evidence="3" id="KW-0645">Protease</keyword>
<evidence type="ECO:0000256" key="4">
    <source>
        <dbReference type="ARBA" id="ARBA00022801"/>
    </source>
</evidence>
<organism evidence="9 10">
    <name type="scientific">Planococcus plakortidis</name>
    <dbReference type="NCBI Taxonomy" id="1038856"/>
    <lineage>
        <taxon>Bacteria</taxon>
        <taxon>Bacillati</taxon>
        <taxon>Bacillota</taxon>
        <taxon>Bacilli</taxon>
        <taxon>Bacillales</taxon>
        <taxon>Caryophanaceae</taxon>
        <taxon>Planococcus</taxon>
    </lineage>
</organism>
<proteinExistence type="inferred from homology"/>
<dbReference type="GO" id="GO:0008236">
    <property type="term" value="F:serine-type peptidase activity"/>
    <property type="evidence" value="ECO:0007669"/>
    <property type="project" value="UniProtKB-KW"/>
</dbReference>
<dbReference type="RefSeq" id="WP_068869253.1">
    <property type="nucleotide sequence ID" value="NZ_CP016539.2"/>
</dbReference>
<evidence type="ECO:0000256" key="3">
    <source>
        <dbReference type="ARBA" id="ARBA00022670"/>
    </source>
</evidence>
<dbReference type="AlphaFoldDB" id="A0A1C7E7S4"/>
<dbReference type="GO" id="GO:0006508">
    <property type="term" value="P:proteolysis"/>
    <property type="evidence" value="ECO:0007669"/>
    <property type="project" value="UniProtKB-KW"/>
</dbReference>
<accession>A0A1C7E7S4</accession>
<keyword evidence="4" id="KW-0378">Hydrolase</keyword>
<reference evidence="9" key="1">
    <citation type="submission" date="2016-10" db="EMBL/GenBank/DDBJ databases">
        <authorList>
            <person name="See-Too W.S."/>
        </authorList>
    </citation>
    <scope>NUCLEOTIDE SEQUENCE [LARGE SCALE GENOMIC DNA]</scope>
    <source>
        <strain evidence="9">DSM 23997</strain>
    </source>
</reference>
<dbReference type="CDD" id="cd07062">
    <property type="entry name" value="Peptidase_S66_mccF_like"/>
    <property type="match status" value="1"/>
</dbReference>